<feature type="domain" description="Beta-hexosaminidase eukaryotic type N-terminal" evidence="3">
    <location>
        <begin position="34"/>
        <end position="147"/>
    </location>
</feature>
<dbReference type="Gene3D" id="3.30.379.10">
    <property type="entry name" value="Chitobiase/beta-hexosaminidase domain 2-like"/>
    <property type="match status" value="1"/>
</dbReference>
<dbReference type="PANTHER" id="PTHR22600:SF21">
    <property type="entry name" value="BETA-HEXOSAMINIDASE A"/>
    <property type="match status" value="1"/>
</dbReference>
<keyword evidence="1" id="KW-0378">Hydrolase</keyword>
<dbReference type="WBParaSite" id="L893_g33906.t1">
    <property type="protein sequence ID" value="L893_g33906.t1"/>
    <property type="gene ID" value="L893_g33906"/>
</dbReference>
<dbReference type="AlphaFoldDB" id="A0A1I8A8I2"/>
<protein>
    <submittedName>
        <fullName evidence="5">Glycohydro_20b2 domain-containing protein</fullName>
    </submittedName>
</protein>
<dbReference type="GO" id="GO:0006689">
    <property type="term" value="P:ganglioside catabolic process"/>
    <property type="evidence" value="ECO:0007669"/>
    <property type="project" value="TreeGrafter"/>
</dbReference>
<evidence type="ECO:0000259" key="3">
    <source>
        <dbReference type="Pfam" id="PF14845"/>
    </source>
</evidence>
<dbReference type="Proteomes" id="UP000095287">
    <property type="component" value="Unplaced"/>
</dbReference>
<keyword evidence="2" id="KW-0732">Signal</keyword>
<proteinExistence type="predicted"/>
<dbReference type="InterPro" id="IPR029019">
    <property type="entry name" value="HEX_eukaryotic_N"/>
</dbReference>
<dbReference type="GO" id="GO:0004563">
    <property type="term" value="F:beta-N-acetylhexosaminidase activity"/>
    <property type="evidence" value="ECO:0007669"/>
    <property type="project" value="InterPro"/>
</dbReference>
<organism evidence="4 5">
    <name type="scientific">Steinernema glaseri</name>
    <dbReference type="NCBI Taxonomy" id="37863"/>
    <lineage>
        <taxon>Eukaryota</taxon>
        <taxon>Metazoa</taxon>
        <taxon>Ecdysozoa</taxon>
        <taxon>Nematoda</taxon>
        <taxon>Chromadorea</taxon>
        <taxon>Rhabditida</taxon>
        <taxon>Tylenchina</taxon>
        <taxon>Panagrolaimomorpha</taxon>
        <taxon>Strongyloidoidea</taxon>
        <taxon>Steinernematidae</taxon>
        <taxon>Steinernema</taxon>
    </lineage>
</organism>
<accession>A0A1I8A8I2</accession>
<dbReference type="GO" id="GO:0030203">
    <property type="term" value="P:glycosaminoglycan metabolic process"/>
    <property type="evidence" value="ECO:0007669"/>
    <property type="project" value="TreeGrafter"/>
</dbReference>
<evidence type="ECO:0000313" key="5">
    <source>
        <dbReference type="WBParaSite" id="L893_g33906.t1"/>
    </source>
</evidence>
<dbReference type="InterPro" id="IPR025705">
    <property type="entry name" value="Beta_hexosaminidase_sua/sub"/>
</dbReference>
<dbReference type="PANTHER" id="PTHR22600">
    <property type="entry name" value="BETA-HEXOSAMINIDASE"/>
    <property type="match status" value="1"/>
</dbReference>
<dbReference type="GO" id="GO:0016020">
    <property type="term" value="C:membrane"/>
    <property type="evidence" value="ECO:0007669"/>
    <property type="project" value="TreeGrafter"/>
</dbReference>
<sequence>MRGLLLFVVLWTAAEGEHWFYGRPRPDATSQGGVWPLPQRIEYGEHNRTIDPSNFDIEFDDNTGCDYLRNLEKTYKRWLFPFKKAAVHSGADEFILEIKLKKKCPRDRKVPPSDMNEHYTLTVKETGKAVLEADEIWGALRGFETFSHLIWFCNKCQKIRSLLRKRERRFSKPTKSGEPFVDLRRSATLSGSAASVKSTVSAQQK</sequence>
<dbReference type="GO" id="GO:0005975">
    <property type="term" value="P:carbohydrate metabolic process"/>
    <property type="evidence" value="ECO:0007669"/>
    <property type="project" value="InterPro"/>
</dbReference>
<dbReference type="SUPFAM" id="SSF55545">
    <property type="entry name" value="beta-N-acetylhexosaminidase-like domain"/>
    <property type="match status" value="1"/>
</dbReference>
<feature type="chain" id="PRO_5009314413" evidence="2">
    <location>
        <begin position="17"/>
        <end position="205"/>
    </location>
</feature>
<feature type="signal peptide" evidence="2">
    <location>
        <begin position="1"/>
        <end position="16"/>
    </location>
</feature>
<dbReference type="InterPro" id="IPR029018">
    <property type="entry name" value="Hex-like_dom2"/>
</dbReference>
<evidence type="ECO:0000313" key="4">
    <source>
        <dbReference type="Proteomes" id="UP000095287"/>
    </source>
</evidence>
<evidence type="ECO:0000256" key="2">
    <source>
        <dbReference type="SAM" id="SignalP"/>
    </source>
</evidence>
<name>A0A1I8A8I2_9BILA</name>
<evidence type="ECO:0000256" key="1">
    <source>
        <dbReference type="ARBA" id="ARBA00022801"/>
    </source>
</evidence>
<reference evidence="5" key="1">
    <citation type="submission" date="2016-11" db="UniProtKB">
        <authorList>
            <consortium name="WormBaseParasite"/>
        </authorList>
    </citation>
    <scope>IDENTIFICATION</scope>
</reference>
<dbReference type="GO" id="GO:0005764">
    <property type="term" value="C:lysosome"/>
    <property type="evidence" value="ECO:0007669"/>
    <property type="project" value="TreeGrafter"/>
</dbReference>
<keyword evidence="4" id="KW-1185">Reference proteome</keyword>
<dbReference type="Pfam" id="PF14845">
    <property type="entry name" value="Glycohydro_20b2"/>
    <property type="match status" value="1"/>
</dbReference>